<feature type="repeat" description="WD" evidence="5">
    <location>
        <begin position="305"/>
        <end position="336"/>
    </location>
</feature>
<protein>
    <submittedName>
        <fullName evidence="8">Polyubiquitin binding protein</fullName>
    </submittedName>
</protein>
<dbReference type="InterPro" id="IPR001680">
    <property type="entry name" value="WD40_rpt"/>
</dbReference>
<dbReference type="RefSeq" id="XP_028544212.1">
    <property type="nucleotide sequence ID" value="XM_028688411.1"/>
</dbReference>
<comment type="caution">
    <text evidence="8">The sequence shown here is derived from an EMBL/GenBank/DDBJ whole genome shotgun (WGS) entry which is preliminary data.</text>
</comment>
<organism evidence="8 9">
    <name type="scientific">Plasmodium gonderi</name>
    <dbReference type="NCBI Taxonomy" id="77519"/>
    <lineage>
        <taxon>Eukaryota</taxon>
        <taxon>Sar</taxon>
        <taxon>Alveolata</taxon>
        <taxon>Apicomplexa</taxon>
        <taxon>Aconoidasida</taxon>
        <taxon>Haemosporida</taxon>
        <taxon>Plasmodiidae</taxon>
        <taxon>Plasmodium</taxon>
        <taxon>Plasmodium (Plasmodium)</taxon>
    </lineage>
</organism>
<dbReference type="InterPro" id="IPR038122">
    <property type="entry name" value="PFU_sf"/>
</dbReference>
<dbReference type="PANTHER" id="PTHR19849:SF0">
    <property type="entry name" value="PHOSPHOLIPASE A-2-ACTIVATING PROTEIN"/>
    <property type="match status" value="1"/>
</dbReference>
<evidence type="ECO:0000256" key="2">
    <source>
        <dbReference type="ARBA" id="ARBA00022490"/>
    </source>
</evidence>
<gene>
    <name evidence="8" type="ORF">PGO_110720</name>
</gene>
<evidence type="ECO:0000313" key="8">
    <source>
        <dbReference type="EMBL" id="GAW81623.1"/>
    </source>
</evidence>
<evidence type="ECO:0000313" key="9">
    <source>
        <dbReference type="Proteomes" id="UP000195521"/>
    </source>
</evidence>
<dbReference type="OMA" id="CCLRFYL"/>
<dbReference type="PROSITE" id="PS50082">
    <property type="entry name" value="WD_REPEATS_2"/>
    <property type="match status" value="1"/>
</dbReference>
<keyword evidence="3 5" id="KW-0853">WD repeat</keyword>
<comment type="subcellular location">
    <subcellularLocation>
        <location evidence="1">Cytoplasm</location>
    </subcellularLocation>
</comment>
<reference evidence="9" key="1">
    <citation type="submission" date="2017-04" db="EMBL/GenBank/DDBJ databases">
        <title>Plasmodium gonderi genome.</title>
        <authorList>
            <person name="Arisue N."/>
            <person name="Honma H."/>
            <person name="Kawai S."/>
            <person name="Tougan T."/>
            <person name="Tanabe K."/>
            <person name="Horii T."/>
        </authorList>
    </citation>
    <scope>NUCLEOTIDE SEQUENCE [LARGE SCALE GENOMIC DNA]</scope>
    <source>
        <strain evidence="9">ATCC 30045</strain>
    </source>
</reference>
<sequence>MGDIEYELRGIISGHNKGVRCICVINQTLFNELKESQLNFDYIVSADFTGTILVWKIKNDEDIPINEVSPDDNIYKDIEIFPSHLCDNYELYRKIEVHERFVYAMTYSKFIGINELKKCKQKLEDHLHVYSGGSDQRIYLFNLNGYIELVLQGHKNSVCSIVEYNENILLSGDWNGDVIMWRIEKIKEYMENQNLGINTSGDNKSGNEKNPLCGNKYTYSILRILNNHKYATYVNCLNDFFLTISQNNILNIWNSEGEKTDEIKNIHNDSVRDIILFNENKNAVTFSNDETIYIYDSNFNILKIYKGHQGFIFCVCVNEKEKIMYSCSDDKTIKIWCIKDIYNLMEKYESGMTNLNKQQLMNDEKNSSCLQTIYLSDTLWNIKVLGNGDFVCACNDSYIRIYTNKKENKLSADALKEVLEKCKKKNINEQSGNNAGNAIKVENMKNILGKEGETKIFQNKGKYEAYKYENNEWVLIGEVVDDNKSHKKFYIGDNIFQQGYYDEIISIDTGYGSIKQMPYNTNDNVHVLAEMFCKREGISINNIKSIVDFVNQNYAFKNMDSTAIANTTSFNTIHGAKKFTTVLNVFTIEKASLDKILQKIQEFNLLHSSDEKQECKLSNEEINALSNIINLYKTNIRNMYKFNTADINLIKKLFNWPPFHIFPVIDLFRVLVLNKNCDFLYNNKYAFNTFKLVYDCVTYYVTNSIGLKENEENKLDSLLLCCLRFYLNMFSLSTPRYYMYKKYNFIIKQFSEIKSNNFNINILFMKIFFNYVIILNENNDQELRKSIFEVLHSINHKINDIELLYIYSICFHTSHNLHTKETKEIIKKYGSIDFIRNKLSSLLSLKNEQNVKFFQNVDFILEDMSE</sequence>
<dbReference type="SUPFAM" id="SSF50978">
    <property type="entry name" value="WD40 repeat-like"/>
    <property type="match status" value="1"/>
</dbReference>
<name>A0A1Y1JMK0_PLAGO</name>
<dbReference type="InterPro" id="IPR011989">
    <property type="entry name" value="ARM-like"/>
</dbReference>
<dbReference type="GO" id="GO:0005737">
    <property type="term" value="C:cytoplasm"/>
    <property type="evidence" value="ECO:0007669"/>
    <property type="project" value="UniProtKB-SubCell"/>
</dbReference>
<accession>A0A1Y1JMK0</accession>
<dbReference type="GeneID" id="39748351"/>
<proteinExistence type="predicted"/>
<dbReference type="Proteomes" id="UP000195521">
    <property type="component" value="Unassembled WGS sequence"/>
</dbReference>
<dbReference type="InterPro" id="IPR015943">
    <property type="entry name" value="WD40/YVTN_repeat-like_dom_sf"/>
</dbReference>
<dbReference type="PANTHER" id="PTHR19849">
    <property type="entry name" value="PHOSPHOLIPASE A-2-ACTIVATING PROTEIN"/>
    <property type="match status" value="1"/>
</dbReference>
<dbReference type="GO" id="GO:0043130">
    <property type="term" value="F:ubiquitin binding"/>
    <property type="evidence" value="ECO:0007669"/>
    <property type="project" value="TreeGrafter"/>
</dbReference>
<dbReference type="SMART" id="SM00320">
    <property type="entry name" value="WD40"/>
    <property type="match status" value="7"/>
</dbReference>
<dbReference type="InterPro" id="IPR013535">
    <property type="entry name" value="PUL_dom"/>
</dbReference>
<keyword evidence="9" id="KW-1185">Reference proteome</keyword>
<evidence type="ECO:0000256" key="5">
    <source>
        <dbReference type="PROSITE-ProRule" id="PRU00221"/>
    </source>
</evidence>
<dbReference type="OrthoDB" id="538223at2759"/>
<feature type="domain" description="PUL" evidence="7">
    <location>
        <begin position="578"/>
        <end position="864"/>
    </location>
</feature>
<dbReference type="InterPro" id="IPR036322">
    <property type="entry name" value="WD40_repeat_dom_sf"/>
</dbReference>
<dbReference type="Pfam" id="PF00400">
    <property type="entry name" value="WD40"/>
    <property type="match status" value="2"/>
</dbReference>
<evidence type="ECO:0000256" key="3">
    <source>
        <dbReference type="ARBA" id="ARBA00022574"/>
    </source>
</evidence>
<evidence type="ECO:0000256" key="4">
    <source>
        <dbReference type="ARBA" id="ARBA00022737"/>
    </source>
</evidence>
<dbReference type="PROSITE" id="PS51396">
    <property type="entry name" value="PUL"/>
    <property type="match status" value="1"/>
</dbReference>
<keyword evidence="2" id="KW-0963">Cytoplasm</keyword>
<dbReference type="AlphaFoldDB" id="A0A1Y1JMK0"/>
<dbReference type="GO" id="GO:0010992">
    <property type="term" value="P:ubiquitin recycling"/>
    <property type="evidence" value="ECO:0007669"/>
    <property type="project" value="TreeGrafter"/>
</dbReference>
<dbReference type="GO" id="GO:0043161">
    <property type="term" value="P:proteasome-mediated ubiquitin-dependent protein catabolic process"/>
    <property type="evidence" value="ECO:0007669"/>
    <property type="project" value="TreeGrafter"/>
</dbReference>
<dbReference type="InterPro" id="IPR015155">
    <property type="entry name" value="PFU"/>
</dbReference>
<dbReference type="PROSITE" id="PS50294">
    <property type="entry name" value="WD_REPEATS_REGION"/>
    <property type="match status" value="1"/>
</dbReference>
<keyword evidence="4" id="KW-0677">Repeat</keyword>
<dbReference type="Gene3D" id="2.130.10.10">
    <property type="entry name" value="YVTN repeat-like/Quinoprotein amine dehydrogenase"/>
    <property type="match status" value="2"/>
</dbReference>
<dbReference type="Gene3D" id="1.25.10.10">
    <property type="entry name" value="Leucine-rich Repeat Variant"/>
    <property type="match status" value="1"/>
</dbReference>
<dbReference type="Pfam" id="PF08324">
    <property type="entry name" value="PUL"/>
    <property type="match status" value="1"/>
</dbReference>
<dbReference type="PROSITE" id="PS51394">
    <property type="entry name" value="PFU"/>
    <property type="match status" value="1"/>
</dbReference>
<dbReference type="GO" id="GO:0005634">
    <property type="term" value="C:nucleus"/>
    <property type="evidence" value="ECO:0007669"/>
    <property type="project" value="TreeGrafter"/>
</dbReference>
<dbReference type="EMBL" id="BDQF01000012">
    <property type="protein sequence ID" value="GAW81623.1"/>
    <property type="molecule type" value="Genomic_DNA"/>
</dbReference>
<feature type="domain" description="PFU" evidence="6">
    <location>
        <begin position="465"/>
        <end position="564"/>
    </location>
</feature>
<evidence type="ECO:0000259" key="7">
    <source>
        <dbReference type="PROSITE" id="PS51396"/>
    </source>
</evidence>
<dbReference type="Gene3D" id="3.10.20.870">
    <property type="entry name" value="PFU (PLAA family ubiquitin binding), C-terminal domain"/>
    <property type="match status" value="1"/>
</dbReference>
<dbReference type="Pfam" id="PF09070">
    <property type="entry name" value="PFU"/>
    <property type="match status" value="1"/>
</dbReference>
<evidence type="ECO:0000259" key="6">
    <source>
        <dbReference type="PROSITE" id="PS51394"/>
    </source>
</evidence>
<evidence type="ECO:0000256" key="1">
    <source>
        <dbReference type="ARBA" id="ARBA00004496"/>
    </source>
</evidence>